<keyword evidence="3 6" id="KW-1133">Transmembrane helix</keyword>
<keyword evidence="8" id="KW-1185">Reference proteome</keyword>
<name>A0A398BZM0_9RHOB</name>
<dbReference type="RefSeq" id="WP_119132766.1">
    <property type="nucleotide sequence ID" value="NZ_QXXQ01000001.1"/>
</dbReference>
<feature type="region of interest" description="Disordered" evidence="5">
    <location>
        <begin position="1"/>
        <end position="20"/>
    </location>
</feature>
<feature type="transmembrane region" description="Helical" evidence="6">
    <location>
        <begin position="245"/>
        <end position="266"/>
    </location>
</feature>
<dbReference type="Proteomes" id="UP000266649">
    <property type="component" value="Unassembled WGS sequence"/>
</dbReference>
<dbReference type="OrthoDB" id="7835091at2"/>
<evidence type="ECO:0000256" key="4">
    <source>
        <dbReference type="ARBA" id="ARBA00023136"/>
    </source>
</evidence>
<feature type="transmembrane region" description="Helical" evidence="6">
    <location>
        <begin position="104"/>
        <end position="124"/>
    </location>
</feature>
<feature type="transmembrane region" description="Helical" evidence="6">
    <location>
        <begin position="187"/>
        <end position="209"/>
    </location>
</feature>
<gene>
    <name evidence="7" type="ORF">D2N39_00310</name>
</gene>
<evidence type="ECO:0000256" key="6">
    <source>
        <dbReference type="SAM" id="Phobius"/>
    </source>
</evidence>
<dbReference type="InterPro" id="IPR004695">
    <property type="entry name" value="SLAC1/Mae1/Ssu1/TehA"/>
</dbReference>
<feature type="transmembrane region" description="Helical" evidence="6">
    <location>
        <begin position="35"/>
        <end position="54"/>
    </location>
</feature>
<dbReference type="EMBL" id="QXXQ01000001">
    <property type="protein sequence ID" value="RID93410.1"/>
    <property type="molecule type" value="Genomic_DNA"/>
</dbReference>
<dbReference type="Gene3D" id="1.50.10.150">
    <property type="entry name" value="Voltage-dependent anion channel"/>
    <property type="match status" value="1"/>
</dbReference>
<accession>A0A398BZM0</accession>
<comment type="subcellular location">
    <subcellularLocation>
        <location evidence="1">Membrane</location>
        <topology evidence="1">Multi-pass membrane protein</topology>
    </subcellularLocation>
</comment>
<dbReference type="InterPro" id="IPR052951">
    <property type="entry name" value="Tellurite_res_ion_channel"/>
</dbReference>
<comment type="caution">
    <text evidence="7">The sequence shown here is derived from an EMBL/GenBank/DDBJ whole genome shotgun (WGS) entry which is preliminary data.</text>
</comment>
<proteinExistence type="predicted"/>
<dbReference type="Pfam" id="PF03595">
    <property type="entry name" value="SLAC1"/>
    <property type="match status" value="1"/>
</dbReference>
<evidence type="ECO:0000256" key="3">
    <source>
        <dbReference type="ARBA" id="ARBA00022989"/>
    </source>
</evidence>
<feature type="transmembrane region" description="Helical" evidence="6">
    <location>
        <begin position="66"/>
        <end position="84"/>
    </location>
</feature>
<dbReference type="PANTHER" id="PTHR37955:SF1">
    <property type="entry name" value="DEP DOMAIN-CONTAINING PROTEIN"/>
    <property type="match status" value="1"/>
</dbReference>
<evidence type="ECO:0000313" key="7">
    <source>
        <dbReference type="EMBL" id="RID93410.1"/>
    </source>
</evidence>
<evidence type="ECO:0000256" key="5">
    <source>
        <dbReference type="SAM" id="MobiDB-lite"/>
    </source>
</evidence>
<dbReference type="AlphaFoldDB" id="A0A398BZM0"/>
<evidence type="ECO:0000256" key="2">
    <source>
        <dbReference type="ARBA" id="ARBA00022692"/>
    </source>
</evidence>
<feature type="transmembrane region" description="Helical" evidence="6">
    <location>
        <begin position="221"/>
        <end position="239"/>
    </location>
</feature>
<keyword evidence="4 6" id="KW-0472">Membrane</keyword>
<feature type="transmembrane region" description="Helical" evidence="6">
    <location>
        <begin position="297"/>
        <end position="316"/>
    </location>
</feature>
<dbReference type="GO" id="GO:0005886">
    <property type="term" value="C:plasma membrane"/>
    <property type="evidence" value="ECO:0007669"/>
    <property type="project" value="TreeGrafter"/>
</dbReference>
<protein>
    <submittedName>
        <fullName evidence="7">Tellurium resistance protein</fullName>
    </submittedName>
</protein>
<evidence type="ECO:0000256" key="1">
    <source>
        <dbReference type="ARBA" id="ARBA00004141"/>
    </source>
</evidence>
<reference evidence="7 8" key="1">
    <citation type="submission" date="2018-09" db="EMBL/GenBank/DDBJ databases">
        <title>Gemmobacter lutimaris sp. nov., a marine bacterium isolated from tidal flat.</title>
        <authorList>
            <person name="Lee D.W."/>
            <person name="Yoo Y."/>
            <person name="Kim J.-J."/>
            <person name="Kim B.S."/>
        </authorList>
    </citation>
    <scope>NUCLEOTIDE SEQUENCE [LARGE SCALE GENOMIC DNA]</scope>
    <source>
        <strain evidence="7 8">YJ-T1-11</strain>
    </source>
</reference>
<feature type="transmembrane region" description="Helical" evidence="6">
    <location>
        <begin position="163"/>
        <end position="181"/>
    </location>
</feature>
<evidence type="ECO:0000313" key="8">
    <source>
        <dbReference type="Proteomes" id="UP000266649"/>
    </source>
</evidence>
<feature type="transmembrane region" description="Helical" evidence="6">
    <location>
        <begin position="130"/>
        <end position="151"/>
    </location>
</feature>
<dbReference type="PANTHER" id="PTHR37955">
    <property type="entry name" value="TELLURITE RESISTANCE PROTEIN TEHA"/>
    <property type="match status" value="1"/>
</dbReference>
<organism evidence="7 8">
    <name type="scientific">Gemmobacter lutimaris</name>
    <dbReference type="NCBI Taxonomy" id="2306023"/>
    <lineage>
        <taxon>Bacteria</taxon>
        <taxon>Pseudomonadati</taxon>
        <taxon>Pseudomonadota</taxon>
        <taxon>Alphaproteobacteria</taxon>
        <taxon>Rhodobacterales</taxon>
        <taxon>Paracoccaceae</taxon>
        <taxon>Gemmobacter</taxon>
    </lineage>
</organism>
<sequence length="334" mass="34537">MPDPAPVPRDRRPRTYPAPEFPPRRPALFARMPPAVFPALMGALGLGLALRRGLPALGLPVEIGELVMGAAVALWLFAAFGYLVKLTRRPSVLFEDLRVLPGRAGLSAGSLGLMLAAAALLPYTPGMAQGLLFAGLGLHAALALALIYSFATGPAEARMVTPAWHLHFVGFIIGGLSAAPLGLTQLALVILGVTGLVAVAIWTVSLVQLVRRVPPAPLRPLLAIHLAPACLLSSVASLLGLNGWALGLLALAAVIFLALVGAARWITVSGFSPMWGAFTFPLAAFASALYLQGLDVTGTIALVLALGVVPAVLFRVMKAWAGGSLAARTNAAEA</sequence>
<keyword evidence="2 6" id="KW-0812">Transmembrane</keyword>
<dbReference type="GO" id="GO:0046583">
    <property type="term" value="F:monoatomic cation efflux transmembrane transporter activity"/>
    <property type="evidence" value="ECO:0007669"/>
    <property type="project" value="TreeGrafter"/>
</dbReference>
<dbReference type="CDD" id="cd09322">
    <property type="entry name" value="TDT_TehA_like"/>
    <property type="match status" value="1"/>
</dbReference>
<dbReference type="InterPro" id="IPR038665">
    <property type="entry name" value="Voltage-dep_anion_channel_sf"/>
</dbReference>